<dbReference type="Proteomes" id="UP000789375">
    <property type="component" value="Unassembled WGS sequence"/>
</dbReference>
<feature type="non-terminal residue" evidence="2">
    <location>
        <position position="192"/>
    </location>
</feature>
<keyword evidence="1" id="KW-0812">Transmembrane</keyword>
<keyword evidence="1" id="KW-0472">Membrane</keyword>
<organism evidence="2 3">
    <name type="scientific">Funneliformis mosseae</name>
    <name type="common">Endomycorrhizal fungus</name>
    <name type="synonym">Glomus mosseae</name>
    <dbReference type="NCBI Taxonomy" id="27381"/>
    <lineage>
        <taxon>Eukaryota</taxon>
        <taxon>Fungi</taxon>
        <taxon>Fungi incertae sedis</taxon>
        <taxon>Mucoromycota</taxon>
        <taxon>Glomeromycotina</taxon>
        <taxon>Glomeromycetes</taxon>
        <taxon>Glomerales</taxon>
        <taxon>Glomeraceae</taxon>
        <taxon>Funneliformis</taxon>
    </lineage>
</organism>
<feature type="transmembrane region" description="Helical" evidence="1">
    <location>
        <begin position="94"/>
        <end position="115"/>
    </location>
</feature>
<evidence type="ECO:0000256" key="1">
    <source>
        <dbReference type="SAM" id="Phobius"/>
    </source>
</evidence>
<dbReference type="AlphaFoldDB" id="A0A9N9HG72"/>
<feature type="transmembrane region" description="Helical" evidence="1">
    <location>
        <begin position="51"/>
        <end position="73"/>
    </location>
</feature>
<evidence type="ECO:0000313" key="2">
    <source>
        <dbReference type="EMBL" id="CAG8671479.1"/>
    </source>
</evidence>
<comment type="caution">
    <text evidence="2">The sequence shown here is derived from an EMBL/GenBank/DDBJ whole genome shotgun (WGS) entry which is preliminary data.</text>
</comment>
<protein>
    <submittedName>
        <fullName evidence="2">6859_t:CDS:1</fullName>
    </submittedName>
</protein>
<keyword evidence="3" id="KW-1185">Reference proteome</keyword>
<sequence length="192" mass="21798">TLTEILLALTGGILIFLNGRNINTFVVLLKLLDFASNVAFLINTINTDPDLFFPSFVTLAVPAVFNLLLVLGVMMQQTQQINKSEFRGWLRKNIIMTTIITILSMVDIVNMKLLVDITIFDPPVRKWLLVAGIFNIIKELPQFVILVQYIKDVGLNMFIILTIFTSFISLLFSIIYEIYEKLSSDLEVSHIV</sequence>
<feature type="transmembrane region" description="Helical" evidence="1">
    <location>
        <begin position="157"/>
        <end position="179"/>
    </location>
</feature>
<keyword evidence="1" id="KW-1133">Transmembrane helix</keyword>
<gene>
    <name evidence="2" type="ORF">FMOSSE_LOCUS12434</name>
</gene>
<reference evidence="2" key="1">
    <citation type="submission" date="2021-06" db="EMBL/GenBank/DDBJ databases">
        <authorList>
            <person name="Kallberg Y."/>
            <person name="Tangrot J."/>
            <person name="Rosling A."/>
        </authorList>
    </citation>
    <scope>NUCLEOTIDE SEQUENCE</scope>
    <source>
        <strain evidence="2">87-6 pot B 2015</strain>
    </source>
</reference>
<dbReference type="EMBL" id="CAJVPP010005905">
    <property type="protein sequence ID" value="CAG8671479.1"/>
    <property type="molecule type" value="Genomic_DNA"/>
</dbReference>
<evidence type="ECO:0000313" key="3">
    <source>
        <dbReference type="Proteomes" id="UP000789375"/>
    </source>
</evidence>
<name>A0A9N9HG72_FUNMO</name>
<proteinExistence type="predicted"/>
<feature type="transmembrane region" description="Helical" evidence="1">
    <location>
        <begin position="127"/>
        <end position="150"/>
    </location>
</feature>
<accession>A0A9N9HG72</accession>